<evidence type="ECO:0000256" key="3">
    <source>
        <dbReference type="PROSITE-ProRule" id="PRU00023"/>
    </source>
</evidence>
<evidence type="ECO:0000256" key="2">
    <source>
        <dbReference type="ARBA" id="ARBA00023043"/>
    </source>
</evidence>
<keyword evidence="5" id="KW-1185">Reference proteome</keyword>
<dbReference type="PROSITE" id="PS50297">
    <property type="entry name" value="ANK_REP_REGION"/>
    <property type="match status" value="1"/>
</dbReference>
<proteinExistence type="predicted"/>
<name>A0A8H4TU79_9HYPO</name>
<evidence type="ECO:0000313" key="5">
    <source>
        <dbReference type="Proteomes" id="UP000622797"/>
    </source>
</evidence>
<comment type="caution">
    <text evidence="4">The sequence shown here is derived from an EMBL/GenBank/DDBJ whole genome shotgun (WGS) entry which is preliminary data.</text>
</comment>
<dbReference type="PANTHER" id="PTHR24198:SF165">
    <property type="entry name" value="ANKYRIN REPEAT-CONTAINING PROTEIN-RELATED"/>
    <property type="match status" value="1"/>
</dbReference>
<keyword evidence="2 3" id="KW-0040">ANK repeat</keyword>
<dbReference type="SMART" id="SM00248">
    <property type="entry name" value="ANK"/>
    <property type="match status" value="3"/>
</dbReference>
<dbReference type="InterPro" id="IPR002110">
    <property type="entry name" value="Ankyrin_rpt"/>
</dbReference>
<feature type="repeat" description="ANK" evidence="3">
    <location>
        <begin position="57"/>
        <end position="89"/>
    </location>
</feature>
<reference evidence="4" key="2">
    <citation type="submission" date="2020-05" db="EMBL/GenBank/DDBJ databases">
        <authorList>
            <person name="Kim H.-S."/>
            <person name="Proctor R.H."/>
            <person name="Brown D.W."/>
        </authorList>
    </citation>
    <scope>NUCLEOTIDE SEQUENCE</scope>
    <source>
        <strain evidence="4">NRRL 20472</strain>
    </source>
</reference>
<evidence type="ECO:0000256" key="1">
    <source>
        <dbReference type="ARBA" id="ARBA00022737"/>
    </source>
</evidence>
<gene>
    <name evidence="4" type="ORF">FSARC_8007</name>
</gene>
<dbReference type="SUPFAM" id="SSF48403">
    <property type="entry name" value="Ankyrin repeat"/>
    <property type="match status" value="1"/>
</dbReference>
<feature type="repeat" description="ANK" evidence="3">
    <location>
        <begin position="90"/>
        <end position="117"/>
    </location>
</feature>
<dbReference type="Gene3D" id="1.25.40.20">
    <property type="entry name" value="Ankyrin repeat-containing domain"/>
    <property type="match status" value="1"/>
</dbReference>
<dbReference type="OrthoDB" id="195446at2759"/>
<organism evidence="4 5">
    <name type="scientific">Fusarium sarcochroum</name>
    <dbReference type="NCBI Taxonomy" id="1208366"/>
    <lineage>
        <taxon>Eukaryota</taxon>
        <taxon>Fungi</taxon>
        <taxon>Dikarya</taxon>
        <taxon>Ascomycota</taxon>
        <taxon>Pezizomycotina</taxon>
        <taxon>Sordariomycetes</taxon>
        <taxon>Hypocreomycetidae</taxon>
        <taxon>Hypocreales</taxon>
        <taxon>Nectriaceae</taxon>
        <taxon>Fusarium</taxon>
        <taxon>Fusarium lateritium species complex</taxon>
    </lineage>
</organism>
<evidence type="ECO:0008006" key="6">
    <source>
        <dbReference type="Google" id="ProtNLM"/>
    </source>
</evidence>
<evidence type="ECO:0000313" key="4">
    <source>
        <dbReference type="EMBL" id="KAF4964058.1"/>
    </source>
</evidence>
<dbReference type="PANTHER" id="PTHR24198">
    <property type="entry name" value="ANKYRIN REPEAT AND PROTEIN KINASE DOMAIN-CONTAINING PROTEIN"/>
    <property type="match status" value="1"/>
</dbReference>
<reference evidence="4" key="1">
    <citation type="journal article" date="2020" name="BMC Genomics">
        <title>Correction to: Identification and distribution of gene clusters required for synthesis of sphingolipid metabolism inhibitors in diverse species of the filamentous fungus Fusarium.</title>
        <authorList>
            <person name="Kim H.S."/>
            <person name="Lohmar J.M."/>
            <person name="Busman M."/>
            <person name="Brown D.W."/>
            <person name="Naumann T.A."/>
            <person name="Divon H.H."/>
            <person name="Lysoe E."/>
            <person name="Uhlig S."/>
            <person name="Proctor R.H."/>
        </authorList>
    </citation>
    <scope>NUCLEOTIDE SEQUENCE</scope>
    <source>
        <strain evidence="4">NRRL 20472</strain>
    </source>
</reference>
<dbReference type="EMBL" id="JABEXW010000430">
    <property type="protein sequence ID" value="KAF4964058.1"/>
    <property type="molecule type" value="Genomic_DNA"/>
</dbReference>
<protein>
    <recommendedName>
        <fullName evidence="6">Ankyrin</fullName>
    </recommendedName>
</protein>
<dbReference type="AlphaFoldDB" id="A0A8H4TU79"/>
<dbReference type="InterPro" id="IPR036770">
    <property type="entry name" value="Ankyrin_rpt-contain_sf"/>
</dbReference>
<sequence>MLTGCLLRKPITKVLNSDGIALQAAYRYGEIDVVRVLLESKGNPNIGIGPSTNGGDNGATPLINAAYYMPPEEIKQLLAAGAVINRTDSKGDTALIIAAGRGDAETLKLLCNDGATMLHDSPKNGFALSISAKKGNIECVRVLAERLSPLFGGINKAIARGSTFVRDLVANPENEQEIVDMNGFHLLRQDNIKLEQQLEYLHSLQAR</sequence>
<keyword evidence="1" id="KW-0677">Repeat</keyword>
<dbReference type="Proteomes" id="UP000622797">
    <property type="component" value="Unassembled WGS sequence"/>
</dbReference>
<accession>A0A8H4TU79</accession>
<dbReference type="PROSITE" id="PS50088">
    <property type="entry name" value="ANK_REPEAT"/>
    <property type="match status" value="2"/>
</dbReference>
<dbReference type="Pfam" id="PF12796">
    <property type="entry name" value="Ank_2"/>
    <property type="match status" value="1"/>
</dbReference>